<feature type="region of interest" description="Disordered" evidence="1">
    <location>
        <begin position="280"/>
        <end position="302"/>
    </location>
</feature>
<evidence type="ECO:0000256" key="1">
    <source>
        <dbReference type="SAM" id="MobiDB-lite"/>
    </source>
</evidence>
<dbReference type="RefSeq" id="WP_071089700.1">
    <property type="nucleotide sequence ID" value="NZ_MBLM01000154.1"/>
</dbReference>
<evidence type="ECO:0000313" key="3">
    <source>
        <dbReference type="EMBL" id="OHV30238.1"/>
    </source>
</evidence>
<reference evidence="4" key="1">
    <citation type="submission" date="2016-07" db="EMBL/GenBank/DDBJ databases">
        <title>Sequence Frankia sp. strain CcI1.17.</title>
        <authorList>
            <person name="Ghodhbane-Gtari F."/>
            <person name="Swanson E."/>
            <person name="Gueddou A."/>
            <person name="Morris K."/>
            <person name="Hezbri K."/>
            <person name="Ktari A."/>
            <person name="Nouioui I."/>
            <person name="Abebe-Akele F."/>
            <person name="Simpson S."/>
            <person name="Thomas K."/>
            <person name="Gtari M."/>
            <person name="Tisa L.S."/>
            <person name="Hurst S."/>
        </authorList>
    </citation>
    <scope>NUCLEOTIDE SEQUENCE [LARGE SCALE GENOMIC DNA]</scope>
    <source>
        <strain evidence="4">Cc1.17</strain>
    </source>
</reference>
<gene>
    <name evidence="3" type="ORF">CC117_27610</name>
</gene>
<dbReference type="Proteomes" id="UP000179627">
    <property type="component" value="Unassembled WGS sequence"/>
</dbReference>
<comment type="caution">
    <text evidence="3">The sequence shown here is derived from an EMBL/GenBank/DDBJ whole genome shotgun (WGS) entry which is preliminary data.</text>
</comment>
<feature type="compositionally biased region" description="Low complexity" evidence="1">
    <location>
        <begin position="284"/>
        <end position="302"/>
    </location>
</feature>
<dbReference type="EMBL" id="MBLM01000154">
    <property type="protein sequence ID" value="OHV30238.1"/>
    <property type="molecule type" value="Genomic_DNA"/>
</dbReference>
<accession>A0A1S1Q5U3</accession>
<keyword evidence="4" id="KW-1185">Reference proteome</keyword>
<feature type="transmembrane region" description="Helical" evidence="2">
    <location>
        <begin position="52"/>
        <end position="81"/>
    </location>
</feature>
<keyword evidence="2" id="KW-0472">Membrane</keyword>
<dbReference type="AlphaFoldDB" id="A0A1S1Q5U3"/>
<keyword evidence="2" id="KW-1133">Transmembrane helix</keyword>
<sequence>MTGVFGLLGLGVGAGLLLIVYGWRGVPDEDTHRPAHRPWAWPWQTDPRFARWAAGSVAVGIVAGAVTGWVVGGLLIAMAVYGLPRMLGPDRAQARQVARTQGIAVWAEQLRDTLAAAAGLEQAILATAQTAPAAIRDEVAVLAARINRRERLGPALRGLADDLDDPLADLVIGALILASEHQARQLSGLLGQLAATARSQVDMLGRIEVGRARMRTTMRVVVVTSIVFAGGLVVFNRPFLDPYGTAAGQLVLLTIGAIFAGGFVWLRRMARIENPGRFLDLDDPTAPQAPGTAPATAGWESR</sequence>
<proteinExistence type="predicted"/>
<protein>
    <submittedName>
        <fullName evidence="3">Pilus assembly protein TadB</fullName>
    </submittedName>
</protein>
<evidence type="ECO:0000256" key="2">
    <source>
        <dbReference type="SAM" id="Phobius"/>
    </source>
</evidence>
<feature type="transmembrane region" description="Helical" evidence="2">
    <location>
        <begin position="5"/>
        <end position="23"/>
    </location>
</feature>
<dbReference type="OrthoDB" id="5243396at2"/>
<organism evidence="3 4">
    <name type="scientific">Parafrankia colletiae</name>
    <dbReference type="NCBI Taxonomy" id="573497"/>
    <lineage>
        <taxon>Bacteria</taxon>
        <taxon>Bacillati</taxon>
        <taxon>Actinomycetota</taxon>
        <taxon>Actinomycetes</taxon>
        <taxon>Frankiales</taxon>
        <taxon>Frankiaceae</taxon>
        <taxon>Parafrankia</taxon>
    </lineage>
</organism>
<feature type="transmembrane region" description="Helical" evidence="2">
    <location>
        <begin position="246"/>
        <end position="266"/>
    </location>
</feature>
<dbReference type="PANTHER" id="PTHR35007">
    <property type="entry name" value="INTEGRAL MEMBRANE PROTEIN-RELATED"/>
    <property type="match status" value="1"/>
</dbReference>
<keyword evidence="2" id="KW-0812">Transmembrane</keyword>
<feature type="transmembrane region" description="Helical" evidence="2">
    <location>
        <begin position="220"/>
        <end position="240"/>
    </location>
</feature>
<evidence type="ECO:0000313" key="4">
    <source>
        <dbReference type="Proteomes" id="UP000179627"/>
    </source>
</evidence>
<dbReference type="PANTHER" id="PTHR35007:SF3">
    <property type="entry name" value="POSSIBLE CONSERVED ALANINE RICH MEMBRANE PROTEIN"/>
    <property type="match status" value="1"/>
</dbReference>
<name>A0A1S1Q5U3_9ACTN</name>